<evidence type="ECO:0000313" key="2">
    <source>
        <dbReference type="Proteomes" id="UP000275368"/>
    </source>
</evidence>
<sequence>MQIPVKDTKGNIHMLHVERDVVYMQTNRKGSLLFHTGNEVFQSIQRVEEWALLLHSVGFLRVDRGTIVNLSKAWLYDPELKVLNLQAYEEPLYLPVSSKSIQEIIQALREPVEPPVEPS</sequence>
<dbReference type="AlphaFoldDB" id="A0A3G9IUC6"/>
<dbReference type="GO" id="GO:0003677">
    <property type="term" value="F:DNA binding"/>
    <property type="evidence" value="ECO:0007669"/>
    <property type="project" value="InterPro"/>
</dbReference>
<dbReference type="OrthoDB" id="2679352at2"/>
<organism evidence="1 2">
    <name type="scientific">Paenibacillus baekrokdamisoli</name>
    <dbReference type="NCBI Taxonomy" id="1712516"/>
    <lineage>
        <taxon>Bacteria</taxon>
        <taxon>Bacillati</taxon>
        <taxon>Bacillota</taxon>
        <taxon>Bacilli</taxon>
        <taxon>Bacillales</taxon>
        <taxon>Paenibacillaceae</taxon>
        <taxon>Paenibacillus</taxon>
    </lineage>
</organism>
<dbReference type="RefSeq" id="WP_125660677.1">
    <property type="nucleotide sequence ID" value="NZ_AP019308.1"/>
</dbReference>
<dbReference type="InterPro" id="IPR007492">
    <property type="entry name" value="LytTR_DNA-bd_dom"/>
</dbReference>
<dbReference type="EMBL" id="AP019308">
    <property type="protein sequence ID" value="BBH22487.1"/>
    <property type="molecule type" value="Genomic_DNA"/>
</dbReference>
<accession>A0A3G9IUC6</accession>
<gene>
    <name evidence="1" type="ORF">Back11_38320</name>
</gene>
<dbReference type="Gene3D" id="2.40.50.1020">
    <property type="entry name" value="LytTr DNA-binding domain"/>
    <property type="match status" value="1"/>
</dbReference>
<name>A0A3G9IUC6_9BACL</name>
<keyword evidence="2" id="KW-1185">Reference proteome</keyword>
<protein>
    <submittedName>
        <fullName evidence="1">Uncharacterized protein</fullName>
    </submittedName>
</protein>
<evidence type="ECO:0000313" key="1">
    <source>
        <dbReference type="EMBL" id="BBH22487.1"/>
    </source>
</evidence>
<dbReference type="KEGG" id="pbk:Back11_38320"/>
<proteinExistence type="predicted"/>
<reference evidence="1 2" key="1">
    <citation type="submission" date="2018-11" db="EMBL/GenBank/DDBJ databases">
        <title>Complete genome sequence of Paenibacillus baekrokdamisoli strain KCTC 33723.</title>
        <authorList>
            <person name="Kang S.W."/>
            <person name="Lee K.C."/>
            <person name="Kim K.K."/>
            <person name="Kim J.S."/>
            <person name="Kim D.S."/>
            <person name="Ko S.H."/>
            <person name="Yang S.H."/>
            <person name="Lee J.S."/>
        </authorList>
    </citation>
    <scope>NUCLEOTIDE SEQUENCE [LARGE SCALE GENOMIC DNA]</scope>
    <source>
        <strain evidence="1 2">KCTC 33723</strain>
    </source>
</reference>
<dbReference type="Pfam" id="PF04397">
    <property type="entry name" value="LytTR"/>
    <property type="match status" value="1"/>
</dbReference>
<dbReference type="Proteomes" id="UP000275368">
    <property type="component" value="Chromosome"/>
</dbReference>